<comment type="catalytic activity">
    <reaction evidence="5">
        <text>3'-dephospho-CoA + ATP = ADP + CoA + H(+)</text>
        <dbReference type="Rhea" id="RHEA:18245"/>
        <dbReference type="ChEBI" id="CHEBI:15378"/>
        <dbReference type="ChEBI" id="CHEBI:30616"/>
        <dbReference type="ChEBI" id="CHEBI:57287"/>
        <dbReference type="ChEBI" id="CHEBI:57328"/>
        <dbReference type="ChEBI" id="CHEBI:456216"/>
        <dbReference type="EC" id="2.7.1.24"/>
    </reaction>
</comment>
<dbReference type="Pfam" id="PF01121">
    <property type="entry name" value="CoaE"/>
    <property type="match status" value="1"/>
</dbReference>
<sequence>MFTIGLTGNIASGKSTVINLFKSLGANIIIADDIARELTQSGSPVLETIKAHFGPSVITAGNELNRAALRRIIFDDAKERLWLEALLHPLIQKTIAERVAGHNSTTYSVIEIPLLKDRNNYPYLDRILALIANEEVQIARVIARDHCDVAQAKKIIASQPSIEERKAIADDLLINDGNLDELTNNIKNLHEKYLQLAMLKRS</sequence>
<dbReference type="PANTHER" id="PTHR10695">
    <property type="entry name" value="DEPHOSPHO-COA KINASE-RELATED"/>
    <property type="match status" value="1"/>
</dbReference>
<dbReference type="SUPFAM" id="SSF52540">
    <property type="entry name" value="P-loop containing nucleoside triphosphate hydrolases"/>
    <property type="match status" value="1"/>
</dbReference>
<evidence type="ECO:0000313" key="8">
    <source>
        <dbReference type="Proteomes" id="UP000249458"/>
    </source>
</evidence>
<dbReference type="InterPro" id="IPR027417">
    <property type="entry name" value="P-loop_NTPase"/>
</dbReference>
<dbReference type="Gene3D" id="3.40.50.300">
    <property type="entry name" value="P-loop containing nucleotide triphosphate hydrolases"/>
    <property type="match status" value="1"/>
</dbReference>
<dbReference type="AlphaFoldDB" id="A0A364LIK6"/>
<feature type="binding site" evidence="5">
    <location>
        <begin position="11"/>
        <end position="16"/>
    </location>
    <ligand>
        <name>ATP</name>
        <dbReference type="ChEBI" id="CHEBI:30616"/>
    </ligand>
</feature>
<gene>
    <name evidence="5" type="primary">coaE</name>
    <name evidence="7" type="ORF">B1207_08880</name>
</gene>
<comment type="function">
    <text evidence="5">Catalyzes the phosphorylation of the 3'-hydroxyl group of dephosphocoenzyme A to form coenzyme A.</text>
</comment>
<dbReference type="EMBL" id="MVJN01000006">
    <property type="protein sequence ID" value="RAP36251.1"/>
    <property type="molecule type" value="Genomic_DNA"/>
</dbReference>
<dbReference type="GO" id="GO:0015937">
    <property type="term" value="P:coenzyme A biosynthetic process"/>
    <property type="evidence" value="ECO:0007669"/>
    <property type="project" value="UniProtKB-UniRule"/>
</dbReference>
<comment type="subcellular location">
    <subcellularLocation>
        <location evidence="5">Cytoplasm</location>
    </subcellularLocation>
</comment>
<dbReference type="UniPathway" id="UPA00241">
    <property type="reaction ID" value="UER00356"/>
</dbReference>
<dbReference type="EC" id="2.7.1.24" evidence="5 6"/>
<evidence type="ECO:0000256" key="5">
    <source>
        <dbReference type="HAMAP-Rule" id="MF_00376"/>
    </source>
</evidence>
<proteinExistence type="inferred from homology"/>
<keyword evidence="5" id="KW-0963">Cytoplasm</keyword>
<dbReference type="CDD" id="cd02022">
    <property type="entry name" value="DPCK"/>
    <property type="match status" value="1"/>
</dbReference>
<dbReference type="InterPro" id="IPR001977">
    <property type="entry name" value="Depp_CoAkinase"/>
</dbReference>
<keyword evidence="5" id="KW-0808">Transferase</keyword>
<dbReference type="HAMAP" id="MF_00376">
    <property type="entry name" value="Dephospho_CoA_kinase"/>
    <property type="match status" value="1"/>
</dbReference>
<keyword evidence="3 5" id="KW-0067">ATP-binding</keyword>
<accession>A0A364LIK6</accession>
<keyword evidence="4 5" id="KW-0173">Coenzyme A biosynthesis</keyword>
<dbReference type="PROSITE" id="PS51219">
    <property type="entry name" value="DPCK"/>
    <property type="match status" value="1"/>
</dbReference>
<dbReference type="GO" id="GO:0005524">
    <property type="term" value="F:ATP binding"/>
    <property type="evidence" value="ECO:0007669"/>
    <property type="project" value="UniProtKB-UniRule"/>
</dbReference>
<evidence type="ECO:0000256" key="1">
    <source>
        <dbReference type="ARBA" id="ARBA00009018"/>
    </source>
</evidence>
<keyword evidence="2 5" id="KW-0547">Nucleotide-binding</keyword>
<protein>
    <recommendedName>
        <fullName evidence="5 6">Dephospho-CoA kinase</fullName>
        <ecNumber evidence="5 6">2.7.1.24</ecNumber>
    </recommendedName>
    <alternativeName>
        <fullName evidence="5">Dephosphocoenzyme A kinase</fullName>
    </alternativeName>
</protein>
<organism evidence="7 8">
    <name type="scientific">Legionella quinlivanii</name>
    <dbReference type="NCBI Taxonomy" id="45073"/>
    <lineage>
        <taxon>Bacteria</taxon>
        <taxon>Pseudomonadati</taxon>
        <taxon>Pseudomonadota</taxon>
        <taxon>Gammaproteobacteria</taxon>
        <taxon>Legionellales</taxon>
        <taxon>Legionellaceae</taxon>
        <taxon>Legionella</taxon>
    </lineage>
</organism>
<dbReference type="PANTHER" id="PTHR10695:SF46">
    <property type="entry name" value="BIFUNCTIONAL COENZYME A SYNTHASE-RELATED"/>
    <property type="match status" value="1"/>
</dbReference>
<keyword evidence="5 7" id="KW-0418">Kinase</keyword>
<evidence type="ECO:0000313" key="7">
    <source>
        <dbReference type="EMBL" id="RAP36251.1"/>
    </source>
</evidence>
<comment type="similarity">
    <text evidence="1 5">Belongs to the CoaE family.</text>
</comment>
<comment type="pathway">
    <text evidence="5">Cofactor biosynthesis; coenzyme A biosynthesis; CoA from (R)-pantothenate: step 5/5.</text>
</comment>
<comment type="caution">
    <text evidence="7">The sequence shown here is derived from an EMBL/GenBank/DDBJ whole genome shotgun (WGS) entry which is preliminary data.</text>
</comment>
<dbReference type="NCBIfam" id="TIGR00152">
    <property type="entry name" value="dephospho-CoA kinase"/>
    <property type="match status" value="1"/>
</dbReference>
<name>A0A364LIK6_9GAMM</name>
<dbReference type="GO" id="GO:0005737">
    <property type="term" value="C:cytoplasm"/>
    <property type="evidence" value="ECO:0007669"/>
    <property type="project" value="UniProtKB-SubCell"/>
</dbReference>
<dbReference type="GO" id="GO:0004140">
    <property type="term" value="F:dephospho-CoA kinase activity"/>
    <property type="evidence" value="ECO:0007669"/>
    <property type="project" value="UniProtKB-UniRule"/>
</dbReference>
<evidence type="ECO:0000256" key="6">
    <source>
        <dbReference type="NCBIfam" id="TIGR00152"/>
    </source>
</evidence>
<evidence type="ECO:0000256" key="2">
    <source>
        <dbReference type="ARBA" id="ARBA00022741"/>
    </source>
</evidence>
<evidence type="ECO:0000256" key="3">
    <source>
        <dbReference type="ARBA" id="ARBA00022840"/>
    </source>
</evidence>
<reference evidence="7 8" key="1">
    <citation type="submission" date="2017-02" db="EMBL/GenBank/DDBJ databases">
        <title>Legionella quilivanii strain from human: case report and whole genome sequencing analysis.</title>
        <authorList>
            <person name="Lalancette C."/>
            <person name="Leduc J.-M."/>
            <person name="Levesque S."/>
            <person name="Fournier E."/>
            <person name="Saoud J."/>
            <person name="Faucher S.P."/>
            <person name="Bernard K."/>
            <person name="Martineau C."/>
            <person name="Longtin J."/>
        </authorList>
    </citation>
    <scope>NUCLEOTIDE SEQUENCE [LARGE SCALE GENOMIC DNA]</scope>
    <source>
        <strain evidence="7 8">ID143958</strain>
    </source>
</reference>
<dbReference type="Proteomes" id="UP000249458">
    <property type="component" value="Unassembled WGS sequence"/>
</dbReference>
<dbReference type="RefSeq" id="WP_112219625.1">
    <property type="nucleotide sequence ID" value="NZ_MVJN01000006.1"/>
</dbReference>
<evidence type="ECO:0000256" key="4">
    <source>
        <dbReference type="ARBA" id="ARBA00022993"/>
    </source>
</evidence>